<protein>
    <recommendedName>
        <fullName evidence="1">DUF2383 domain-containing protein</fullName>
    </recommendedName>
</protein>
<gene>
    <name evidence="2" type="ORF">GCM10023311_11030</name>
</gene>
<dbReference type="EMBL" id="BAABJH010000001">
    <property type="protein sequence ID" value="GAA4888863.1"/>
    <property type="molecule type" value="Genomic_DNA"/>
</dbReference>
<evidence type="ECO:0000313" key="2">
    <source>
        <dbReference type="EMBL" id="GAA4888863.1"/>
    </source>
</evidence>
<organism evidence="2 3">
    <name type="scientific">Flaviramulus aquimarinus</name>
    <dbReference type="NCBI Taxonomy" id="1170456"/>
    <lineage>
        <taxon>Bacteria</taxon>
        <taxon>Pseudomonadati</taxon>
        <taxon>Bacteroidota</taxon>
        <taxon>Flavobacteriia</taxon>
        <taxon>Flavobacteriales</taxon>
        <taxon>Flavobacteriaceae</taxon>
        <taxon>Flaviramulus</taxon>
    </lineage>
</organism>
<feature type="domain" description="DUF2383" evidence="1">
    <location>
        <begin position="7"/>
        <end position="116"/>
    </location>
</feature>
<dbReference type="RefSeq" id="WP_345273038.1">
    <property type="nucleotide sequence ID" value="NZ_BAABJH010000001.1"/>
</dbReference>
<sequence length="151" mass="17629">MKKPNQIILKLNELLAINSDAEKIYLDALNQVEDEALKNFFRAMAFERNEFCRFLGAEILQEGGEPKYPEHKKHISVDLWSNNLTYIATIKDEYALLDEVCNIKSWSIKKYHEIIDKMKFPENTLQLLIKQRNTIENSLNNLKISESLNLA</sequence>
<keyword evidence="3" id="KW-1185">Reference proteome</keyword>
<proteinExistence type="predicted"/>
<dbReference type="Pfam" id="PF09537">
    <property type="entry name" value="DUF2383"/>
    <property type="match status" value="1"/>
</dbReference>
<evidence type="ECO:0000313" key="3">
    <source>
        <dbReference type="Proteomes" id="UP001500433"/>
    </source>
</evidence>
<name>A0ABP9F5Q8_9FLAO</name>
<accession>A0ABP9F5Q8</accession>
<dbReference type="SUPFAM" id="SSF47240">
    <property type="entry name" value="Ferritin-like"/>
    <property type="match status" value="1"/>
</dbReference>
<dbReference type="Proteomes" id="UP001500433">
    <property type="component" value="Unassembled WGS sequence"/>
</dbReference>
<reference evidence="3" key="1">
    <citation type="journal article" date="2019" name="Int. J. Syst. Evol. Microbiol.">
        <title>The Global Catalogue of Microorganisms (GCM) 10K type strain sequencing project: providing services to taxonomists for standard genome sequencing and annotation.</title>
        <authorList>
            <consortium name="The Broad Institute Genomics Platform"/>
            <consortium name="The Broad Institute Genome Sequencing Center for Infectious Disease"/>
            <person name="Wu L."/>
            <person name="Ma J."/>
        </authorList>
    </citation>
    <scope>NUCLEOTIDE SEQUENCE [LARGE SCALE GENOMIC DNA]</scope>
    <source>
        <strain evidence="3">JCM 18274</strain>
    </source>
</reference>
<dbReference type="InterPro" id="IPR009078">
    <property type="entry name" value="Ferritin-like_SF"/>
</dbReference>
<evidence type="ECO:0000259" key="1">
    <source>
        <dbReference type="Pfam" id="PF09537"/>
    </source>
</evidence>
<dbReference type="InterPro" id="IPR012347">
    <property type="entry name" value="Ferritin-like"/>
</dbReference>
<comment type="caution">
    <text evidence="2">The sequence shown here is derived from an EMBL/GenBank/DDBJ whole genome shotgun (WGS) entry which is preliminary data.</text>
</comment>
<dbReference type="Gene3D" id="1.20.1260.10">
    <property type="match status" value="1"/>
</dbReference>
<dbReference type="InterPro" id="IPR019052">
    <property type="entry name" value="DUF2383"/>
</dbReference>